<evidence type="ECO:0000313" key="3">
    <source>
        <dbReference type="Proteomes" id="UP000005496"/>
    </source>
</evidence>
<dbReference type="AlphaFoldDB" id="D6SPR4"/>
<dbReference type="InterPro" id="IPR013096">
    <property type="entry name" value="Cupin_2"/>
</dbReference>
<dbReference type="CDD" id="cd02236">
    <property type="entry name" value="cupin_CV2614-like"/>
    <property type="match status" value="1"/>
</dbReference>
<dbReference type="InterPro" id="IPR011051">
    <property type="entry name" value="RmlC_Cupin_sf"/>
</dbReference>
<dbReference type="InterPro" id="IPR014710">
    <property type="entry name" value="RmlC-like_jellyroll"/>
</dbReference>
<dbReference type="SUPFAM" id="SSF51182">
    <property type="entry name" value="RmlC-like cupins"/>
    <property type="match status" value="1"/>
</dbReference>
<feature type="domain" description="Cupin type-2" evidence="1">
    <location>
        <begin position="78"/>
        <end position="147"/>
    </location>
</feature>
<dbReference type="EMBL" id="ACJN02000002">
    <property type="protein sequence ID" value="EFI34740.1"/>
    <property type="molecule type" value="Genomic_DNA"/>
</dbReference>
<evidence type="ECO:0000259" key="1">
    <source>
        <dbReference type="Pfam" id="PF07883"/>
    </source>
</evidence>
<keyword evidence="3" id="KW-1185">Reference proteome</keyword>
<proteinExistence type="predicted"/>
<reference evidence="2" key="1">
    <citation type="submission" date="2010-05" db="EMBL/GenBank/DDBJ databases">
        <title>The draft genome of Desulfonatronospira thiodismutans ASO3-1.</title>
        <authorList>
            <consortium name="US DOE Joint Genome Institute (JGI-PGF)"/>
            <person name="Lucas S."/>
            <person name="Copeland A."/>
            <person name="Lapidus A."/>
            <person name="Cheng J.-F."/>
            <person name="Bruce D."/>
            <person name="Goodwin L."/>
            <person name="Pitluck S."/>
            <person name="Chertkov O."/>
            <person name="Brettin T."/>
            <person name="Detter J.C."/>
            <person name="Han C."/>
            <person name="Land M.L."/>
            <person name="Hauser L."/>
            <person name="Kyrpides N."/>
            <person name="Mikhailova N."/>
            <person name="Muyzer G."/>
            <person name="Woyke T."/>
        </authorList>
    </citation>
    <scope>NUCLEOTIDE SEQUENCE [LARGE SCALE GENOMIC DNA]</scope>
    <source>
        <strain evidence="2">ASO3-1</strain>
    </source>
</reference>
<name>D6SPR4_9BACT</name>
<dbReference type="PANTHER" id="PTHR36156">
    <property type="entry name" value="SLR2101 PROTEIN"/>
    <property type="match status" value="1"/>
</dbReference>
<dbReference type="PANTHER" id="PTHR36156:SF2">
    <property type="entry name" value="CUPIN TYPE-2 DOMAIN-CONTAINING PROTEIN"/>
    <property type="match status" value="1"/>
</dbReference>
<gene>
    <name evidence="2" type="ORF">Dthio_PD2113</name>
</gene>
<evidence type="ECO:0000313" key="2">
    <source>
        <dbReference type="EMBL" id="EFI34740.1"/>
    </source>
</evidence>
<accession>D6SPR4</accession>
<dbReference type="Pfam" id="PF07883">
    <property type="entry name" value="Cupin_2"/>
    <property type="match status" value="1"/>
</dbReference>
<comment type="caution">
    <text evidence="2">The sequence shown here is derived from an EMBL/GenBank/DDBJ whole genome shotgun (WGS) entry which is preliminary data.</text>
</comment>
<organism evidence="2 3">
    <name type="scientific">Desulfonatronospira thiodismutans ASO3-1</name>
    <dbReference type="NCBI Taxonomy" id="555779"/>
    <lineage>
        <taxon>Bacteria</taxon>
        <taxon>Pseudomonadati</taxon>
        <taxon>Thermodesulfobacteriota</taxon>
        <taxon>Desulfovibrionia</taxon>
        <taxon>Desulfovibrionales</taxon>
        <taxon>Desulfonatronovibrionaceae</taxon>
        <taxon>Desulfonatronospira</taxon>
    </lineage>
</organism>
<dbReference type="eggNOG" id="COG1917">
    <property type="taxonomic scope" value="Bacteria"/>
</dbReference>
<dbReference type="Proteomes" id="UP000005496">
    <property type="component" value="Unassembled WGS sequence"/>
</dbReference>
<sequence length="159" mass="17661">MINKSAIFSFSHIFKENILNTKKCIASFMLLTLLLWTNAWAGEETGVESQVLIQTSKSWDGEMLPDYPEGTPEIKVLRITVPPGTTLPLHKHPVINVGVLLKGELKVVTEEDETLILQSGEAIVEVVDKWHYGVNEADEPAEIIVFYAGTSDKPVTVEK</sequence>
<dbReference type="Gene3D" id="2.60.120.10">
    <property type="entry name" value="Jelly Rolls"/>
    <property type="match status" value="1"/>
</dbReference>
<dbReference type="InterPro" id="IPR047142">
    <property type="entry name" value="OryJ/VirC-like"/>
</dbReference>
<protein>
    <submittedName>
        <fullName evidence="2">Cupin 2 conserved barrel domain protein</fullName>
    </submittedName>
</protein>